<feature type="compositionally biased region" description="Polar residues" evidence="1">
    <location>
        <begin position="1"/>
        <end position="13"/>
    </location>
</feature>
<dbReference type="HOGENOM" id="CLU_419774_0_0_1"/>
<name>A0A0D0TRH3_CRYGA</name>
<dbReference type="EMBL" id="KN847975">
    <property type="protein sequence ID" value="KIR49317.1"/>
    <property type="molecule type" value="Genomic_DNA"/>
</dbReference>
<evidence type="ECO:0000256" key="1">
    <source>
        <dbReference type="SAM" id="MobiDB-lite"/>
    </source>
</evidence>
<protein>
    <recommendedName>
        <fullName evidence="3">Mediator of RNA polymerase II transcription subunit 1</fullName>
    </recommendedName>
</protein>
<feature type="region of interest" description="Disordered" evidence="1">
    <location>
        <begin position="389"/>
        <end position="416"/>
    </location>
</feature>
<feature type="region of interest" description="Disordered" evidence="1">
    <location>
        <begin position="1"/>
        <end position="35"/>
    </location>
</feature>
<feature type="compositionally biased region" description="Polar residues" evidence="1">
    <location>
        <begin position="393"/>
        <end position="406"/>
    </location>
</feature>
<dbReference type="AlphaFoldDB" id="A0A0D0TRH3"/>
<sequence length="665" mass="73303">MAQPSPTAVLSQQPFPIDPAPAPAPTAAQPNPIPTSAPTLFTHLYTLLDARQSQNLTLPCLQPFAPLTSKPFPRRNSSGQGADSGKGKEKVKSDLDVIRELRESVASWRGILTKENQEEGRLSTALKEVITHQSTLLPSSASLLLQGAWSSSKPLFPSSHLLSQPTVLLQSIASAVKLQTFLEDSQFGLQQSSLAIAGERLVVDVDLGVDLGGEEDESRMGTPMGTPRPYTPVHGGMMPSSAHTHNVDERGKVKLLKLVASHVTPSGGTGQCEWVRKVLDQLVNDYLTLWNVPLLEEGYSAEKGLWQREEAARKLEQAFADLKWFDDVARDGSVDWFEELEKITGTVEKLKAETSNSGQKLYPADKHSVFPAFKLLPSSSLGPNPVWRIRPPKSSNESVPTISSIHSTKRDGEAEDVDMEEKWLETDWVIECIEEDGIAGVIVSRNWLVGSEHEEKEQVSSTIRLENLLYHPFQQPTFLAIPQQQPFPYTSPFIHSAKDGNGLDQHWSIAQPGPLGWVVGRVGMGRNLEGLYKTIKALRKQLVLNQMFTSVFKSEALTTYENMNENGSGEAGRDENDDMDDDWFSAPPKAVPCSVTLHQNSISIAIPLLDHEGKCEQLNVIAKASDEGPEYVTVEYEGRKIDEAEGGRNLVSLIRKVLEQRTKQS</sequence>
<evidence type="ECO:0008006" key="3">
    <source>
        <dbReference type="Google" id="ProtNLM"/>
    </source>
</evidence>
<organism evidence="2">
    <name type="scientific">Cryptococcus bacillisporus CA1280</name>
    <dbReference type="NCBI Taxonomy" id="1296109"/>
    <lineage>
        <taxon>Eukaryota</taxon>
        <taxon>Fungi</taxon>
        <taxon>Dikarya</taxon>
        <taxon>Basidiomycota</taxon>
        <taxon>Agaricomycotina</taxon>
        <taxon>Tremellomycetes</taxon>
        <taxon>Tremellales</taxon>
        <taxon>Cryptococcaceae</taxon>
        <taxon>Cryptococcus</taxon>
        <taxon>Cryptococcus gattii species complex</taxon>
    </lineage>
</organism>
<feature type="region of interest" description="Disordered" evidence="1">
    <location>
        <begin position="67"/>
        <end position="91"/>
    </location>
</feature>
<feature type="region of interest" description="Disordered" evidence="1">
    <location>
        <begin position="563"/>
        <end position="585"/>
    </location>
</feature>
<gene>
    <name evidence="2" type="ORF">I312_01472</name>
</gene>
<accession>A0A0D0TRH3</accession>
<reference evidence="2" key="1">
    <citation type="submission" date="2015-01" db="EMBL/GenBank/DDBJ databases">
        <title>The Genome Sequence of Cryptococcus gattii CA1280.</title>
        <authorList>
            <consortium name="The Broad Institute Genomics Platform"/>
            <person name="Cuomo C."/>
            <person name="Litvintseva A."/>
            <person name="Chen Y."/>
            <person name="Heitman J."/>
            <person name="Sun S."/>
            <person name="Springer D."/>
            <person name="Dromer F."/>
            <person name="Young S."/>
            <person name="Zeng Q."/>
            <person name="Gargeya S."/>
            <person name="Abouelleil A."/>
            <person name="Alvarado L."/>
            <person name="Chapman S.B."/>
            <person name="Gainer-Dewar J."/>
            <person name="Goldberg J."/>
            <person name="Griggs A."/>
            <person name="Gujja S."/>
            <person name="Hansen M."/>
            <person name="Howarth C."/>
            <person name="Imamovic A."/>
            <person name="Larimer J."/>
            <person name="Murphy C."/>
            <person name="Naylor J."/>
            <person name="Pearson M."/>
            <person name="Priest M."/>
            <person name="Roberts A."/>
            <person name="Saif S."/>
            <person name="Shea T."/>
            <person name="Sykes S."/>
            <person name="Wortman J."/>
            <person name="Nusbaum C."/>
            <person name="Birren B."/>
        </authorList>
    </citation>
    <scope>NUCLEOTIDE SEQUENCE [LARGE SCALE GENOMIC DNA]</scope>
    <source>
        <strain evidence="2">CA1280</strain>
    </source>
</reference>
<evidence type="ECO:0000313" key="2">
    <source>
        <dbReference type="EMBL" id="KIR49317.1"/>
    </source>
</evidence>
<proteinExistence type="predicted"/>
<dbReference type="OrthoDB" id="2564972at2759"/>